<dbReference type="EMBL" id="BPLR01016400">
    <property type="protein sequence ID" value="GIY83572.1"/>
    <property type="molecule type" value="Genomic_DNA"/>
</dbReference>
<keyword evidence="3" id="KW-1185">Reference proteome</keyword>
<feature type="region of interest" description="Disordered" evidence="1">
    <location>
        <begin position="69"/>
        <end position="89"/>
    </location>
</feature>
<evidence type="ECO:0000313" key="3">
    <source>
        <dbReference type="Proteomes" id="UP001054945"/>
    </source>
</evidence>
<dbReference type="Proteomes" id="UP001054945">
    <property type="component" value="Unassembled WGS sequence"/>
</dbReference>
<gene>
    <name evidence="2" type="ORF">CEXT_131</name>
</gene>
<comment type="caution">
    <text evidence="2">The sequence shown here is derived from an EMBL/GenBank/DDBJ whole genome shotgun (WGS) entry which is preliminary data.</text>
</comment>
<accession>A0AAV4WL80</accession>
<sequence>MATGNLPFELCCCSLSFDNRLRLYCCVGRLRMPVVSEKKNPQQQQKKRCLRFYAFEFFAATQAALVRGRNPHKGRGWEPRASRADPINGYSMESKRQKEVWICQRSESPKAASSTKKKFCTNLPKIEIRVLGRW</sequence>
<organism evidence="2 3">
    <name type="scientific">Caerostris extrusa</name>
    <name type="common">Bark spider</name>
    <name type="synonym">Caerostris bankana</name>
    <dbReference type="NCBI Taxonomy" id="172846"/>
    <lineage>
        <taxon>Eukaryota</taxon>
        <taxon>Metazoa</taxon>
        <taxon>Ecdysozoa</taxon>
        <taxon>Arthropoda</taxon>
        <taxon>Chelicerata</taxon>
        <taxon>Arachnida</taxon>
        <taxon>Araneae</taxon>
        <taxon>Araneomorphae</taxon>
        <taxon>Entelegynae</taxon>
        <taxon>Araneoidea</taxon>
        <taxon>Araneidae</taxon>
        <taxon>Caerostris</taxon>
    </lineage>
</organism>
<evidence type="ECO:0000313" key="2">
    <source>
        <dbReference type="EMBL" id="GIY83572.1"/>
    </source>
</evidence>
<evidence type="ECO:0000256" key="1">
    <source>
        <dbReference type="SAM" id="MobiDB-lite"/>
    </source>
</evidence>
<name>A0AAV4WL80_CAEEX</name>
<proteinExistence type="predicted"/>
<protein>
    <submittedName>
        <fullName evidence="2">Uncharacterized protein</fullName>
    </submittedName>
</protein>
<reference evidence="2 3" key="1">
    <citation type="submission" date="2021-06" db="EMBL/GenBank/DDBJ databases">
        <title>Caerostris extrusa draft genome.</title>
        <authorList>
            <person name="Kono N."/>
            <person name="Arakawa K."/>
        </authorList>
    </citation>
    <scope>NUCLEOTIDE SEQUENCE [LARGE SCALE GENOMIC DNA]</scope>
</reference>
<dbReference type="AlphaFoldDB" id="A0AAV4WL80"/>